<proteinExistence type="predicted"/>
<comment type="caution">
    <text evidence="9">The sequence shown here is derived from an EMBL/GenBank/DDBJ whole genome shotgun (WGS) entry which is preliminary data.</text>
</comment>
<dbReference type="Gene3D" id="4.10.240.10">
    <property type="entry name" value="Zn(2)-C6 fungal-type DNA-binding domain"/>
    <property type="match status" value="1"/>
</dbReference>
<dbReference type="InterPro" id="IPR021858">
    <property type="entry name" value="Fun_TF"/>
</dbReference>
<dbReference type="InterPro" id="IPR001138">
    <property type="entry name" value="Zn2Cys6_DnaBD"/>
</dbReference>
<dbReference type="Proteomes" id="UP001271007">
    <property type="component" value="Unassembled WGS sequence"/>
</dbReference>
<accession>A0AAJ0LUV8</accession>
<dbReference type="PANTHER" id="PTHR36206">
    <property type="entry name" value="ASPERCRYPTIN BIOSYNTHESIS CLUSTER-SPECIFIC TRANSCRIPTION REGULATOR ATNN-RELATED"/>
    <property type="match status" value="1"/>
</dbReference>
<dbReference type="AlphaFoldDB" id="A0AAJ0LUV8"/>
<dbReference type="GO" id="GO:0003677">
    <property type="term" value="F:DNA binding"/>
    <property type="evidence" value="ECO:0007669"/>
    <property type="project" value="UniProtKB-KW"/>
</dbReference>
<keyword evidence="6" id="KW-0539">Nucleus</keyword>
<evidence type="ECO:0000313" key="10">
    <source>
        <dbReference type="Proteomes" id="UP001271007"/>
    </source>
</evidence>
<organism evidence="9 10">
    <name type="scientific">Extremus antarcticus</name>
    <dbReference type="NCBI Taxonomy" id="702011"/>
    <lineage>
        <taxon>Eukaryota</taxon>
        <taxon>Fungi</taxon>
        <taxon>Dikarya</taxon>
        <taxon>Ascomycota</taxon>
        <taxon>Pezizomycotina</taxon>
        <taxon>Dothideomycetes</taxon>
        <taxon>Dothideomycetidae</taxon>
        <taxon>Mycosphaerellales</taxon>
        <taxon>Extremaceae</taxon>
        <taxon>Extremus</taxon>
    </lineage>
</organism>
<feature type="domain" description="Zn(2)-C6 fungal-type" evidence="8">
    <location>
        <begin position="27"/>
        <end position="55"/>
    </location>
</feature>
<evidence type="ECO:0000256" key="7">
    <source>
        <dbReference type="SAM" id="MobiDB-lite"/>
    </source>
</evidence>
<dbReference type="GO" id="GO:0008270">
    <property type="term" value="F:zinc ion binding"/>
    <property type="evidence" value="ECO:0007669"/>
    <property type="project" value="InterPro"/>
</dbReference>
<feature type="region of interest" description="Disordered" evidence="7">
    <location>
        <begin position="476"/>
        <end position="499"/>
    </location>
</feature>
<dbReference type="GO" id="GO:0000981">
    <property type="term" value="F:DNA-binding transcription factor activity, RNA polymerase II-specific"/>
    <property type="evidence" value="ECO:0007669"/>
    <property type="project" value="InterPro"/>
</dbReference>
<dbReference type="Pfam" id="PF11951">
    <property type="entry name" value="Fungal_trans_2"/>
    <property type="match status" value="1"/>
</dbReference>
<keyword evidence="2" id="KW-0862">Zinc</keyword>
<keyword evidence="5" id="KW-0804">Transcription</keyword>
<keyword evidence="4" id="KW-0238">DNA-binding</keyword>
<dbReference type="PROSITE" id="PS50048">
    <property type="entry name" value="ZN2_CY6_FUNGAL_2"/>
    <property type="match status" value="1"/>
</dbReference>
<evidence type="ECO:0000256" key="2">
    <source>
        <dbReference type="ARBA" id="ARBA00022833"/>
    </source>
</evidence>
<dbReference type="CDD" id="cd00067">
    <property type="entry name" value="GAL4"/>
    <property type="match status" value="1"/>
</dbReference>
<keyword evidence="10" id="KW-1185">Reference proteome</keyword>
<sequence>MRKPTCPTEKSLPKPRQRRFNPKVRTGCKNCRLRRVKCGEEKPSCRRCVSSHRVCDGHETIRIAQTSTSASGELTLKWVRPTSQPPDTNLEEQSCHYHFRVHVVDKLAGLFDSCVWERYVLAISMTEPAVRSIVIALGALERDDGNGKNDELAMRHYSMSMRALHDRIPMEGQDSTQIILVACLLFVAFEFKKTGWAEAKSHLEGGMSIIRETQGNLPAVTSQDTTLKPLAEAFERLDIQMSLFTAQRVHLNRAVMDTIMDRAPGDTEFRSTNEAHRHLNLRMAAMSELVHFADEHRFTPKGMSGKGYEAFENQILQQLIALSHPHQWKGGALDSYTPDFERILEIASELEAVLPKKCRHASTLDMGIVSPVYFVALKCRHPSMRRRAVHTLRDCGIQEGAWNSRTMAALAESIMFVEERGLDSPQKAADVPEMNRLYRAWYDLTEAETRLYCKRRCFELEGRWIEYVAGLGPDSTQAARSSNGREAKLGLGGTYPPDR</sequence>
<dbReference type="EMBL" id="JAWDJX010000006">
    <property type="protein sequence ID" value="KAK3056226.1"/>
    <property type="molecule type" value="Genomic_DNA"/>
</dbReference>
<keyword evidence="1" id="KW-0479">Metal-binding</keyword>
<keyword evidence="3" id="KW-0805">Transcription regulation</keyword>
<evidence type="ECO:0000256" key="5">
    <source>
        <dbReference type="ARBA" id="ARBA00023163"/>
    </source>
</evidence>
<protein>
    <recommendedName>
        <fullName evidence="8">Zn(2)-C6 fungal-type domain-containing protein</fullName>
    </recommendedName>
</protein>
<evidence type="ECO:0000259" key="8">
    <source>
        <dbReference type="PROSITE" id="PS50048"/>
    </source>
</evidence>
<gene>
    <name evidence="9" type="ORF">LTR09_002733</name>
</gene>
<dbReference type="PANTHER" id="PTHR36206:SF12">
    <property type="entry name" value="ASPERCRYPTIN BIOSYNTHESIS CLUSTER-SPECIFIC TRANSCRIPTION REGULATOR ATNN-RELATED"/>
    <property type="match status" value="1"/>
</dbReference>
<evidence type="ECO:0000256" key="3">
    <source>
        <dbReference type="ARBA" id="ARBA00023015"/>
    </source>
</evidence>
<reference evidence="9" key="1">
    <citation type="submission" date="2023-04" db="EMBL/GenBank/DDBJ databases">
        <title>Black Yeasts Isolated from many extreme environments.</title>
        <authorList>
            <person name="Coleine C."/>
            <person name="Stajich J.E."/>
            <person name="Selbmann L."/>
        </authorList>
    </citation>
    <scope>NUCLEOTIDE SEQUENCE</scope>
    <source>
        <strain evidence="9">CCFEE 5312</strain>
    </source>
</reference>
<dbReference type="Pfam" id="PF00172">
    <property type="entry name" value="Zn_clus"/>
    <property type="match status" value="1"/>
</dbReference>
<dbReference type="InterPro" id="IPR036864">
    <property type="entry name" value="Zn2-C6_fun-type_DNA-bd_sf"/>
</dbReference>
<evidence type="ECO:0000313" key="9">
    <source>
        <dbReference type="EMBL" id="KAK3056226.1"/>
    </source>
</evidence>
<dbReference type="InterPro" id="IPR052360">
    <property type="entry name" value="Transcr_Regulatory_Proteins"/>
</dbReference>
<evidence type="ECO:0000256" key="6">
    <source>
        <dbReference type="ARBA" id="ARBA00023242"/>
    </source>
</evidence>
<dbReference type="SUPFAM" id="SSF57701">
    <property type="entry name" value="Zn2/Cys6 DNA-binding domain"/>
    <property type="match status" value="1"/>
</dbReference>
<dbReference type="PROSITE" id="PS00463">
    <property type="entry name" value="ZN2_CY6_FUNGAL_1"/>
    <property type="match status" value="1"/>
</dbReference>
<dbReference type="SMART" id="SM00066">
    <property type="entry name" value="GAL4"/>
    <property type="match status" value="1"/>
</dbReference>
<name>A0AAJ0LUV8_9PEZI</name>
<evidence type="ECO:0000256" key="1">
    <source>
        <dbReference type="ARBA" id="ARBA00022723"/>
    </source>
</evidence>
<evidence type="ECO:0000256" key="4">
    <source>
        <dbReference type="ARBA" id="ARBA00023125"/>
    </source>
</evidence>